<dbReference type="Proteomes" id="UP001165960">
    <property type="component" value="Unassembled WGS sequence"/>
</dbReference>
<reference evidence="1" key="1">
    <citation type="submission" date="2022-04" db="EMBL/GenBank/DDBJ databases">
        <title>Genome of the entomopathogenic fungus Entomophthora muscae.</title>
        <authorList>
            <person name="Elya C."/>
            <person name="Lovett B.R."/>
            <person name="Lee E."/>
            <person name="Macias A.M."/>
            <person name="Hajek A.E."/>
            <person name="De Bivort B.L."/>
            <person name="Kasson M.T."/>
            <person name="De Fine Licht H.H."/>
            <person name="Stajich J.E."/>
        </authorList>
    </citation>
    <scope>NUCLEOTIDE SEQUENCE</scope>
    <source>
        <strain evidence="1">Berkeley</strain>
    </source>
</reference>
<organism evidence="1 2">
    <name type="scientific">Entomophthora muscae</name>
    <dbReference type="NCBI Taxonomy" id="34485"/>
    <lineage>
        <taxon>Eukaryota</taxon>
        <taxon>Fungi</taxon>
        <taxon>Fungi incertae sedis</taxon>
        <taxon>Zoopagomycota</taxon>
        <taxon>Entomophthoromycotina</taxon>
        <taxon>Entomophthoromycetes</taxon>
        <taxon>Entomophthorales</taxon>
        <taxon>Entomophthoraceae</taxon>
        <taxon>Entomophthora</taxon>
    </lineage>
</organism>
<sequence>MTHQRQNQNMVNGGIHNMGKQVCHHLAIKEGLMFEYPKIKILKSLRAALPYCVANVEERGIIQMDVCVAGGVDRGMVPASLDGLKSSGATLHLVAQEAW</sequence>
<gene>
    <name evidence="1" type="ORF">DSO57_1031513</name>
</gene>
<protein>
    <submittedName>
        <fullName evidence="1">Uncharacterized protein</fullName>
    </submittedName>
</protein>
<proteinExistence type="predicted"/>
<evidence type="ECO:0000313" key="1">
    <source>
        <dbReference type="EMBL" id="KAJ9087598.1"/>
    </source>
</evidence>
<comment type="caution">
    <text evidence="1">The sequence shown here is derived from an EMBL/GenBank/DDBJ whole genome shotgun (WGS) entry which is preliminary data.</text>
</comment>
<name>A0ACC2UL93_9FUNG</name>
<accession>A0ACC2UL93</accession>
<evidence type="ECO:0000313" key="2">
    <source>
        <dbReference type="Proteomes" id="UP001165960"/>
    </source>
</evidence>
<keyword evidence="2" id="KW-1185">Reference proteome</keyword>
<dbReference type="EMBL" id="QTSX02000227">
    <property type="protein sequence ID" value="KAJ9087598.1"/>
    <property type="molecule type" value="Genomic_DNA"/>
</dbReference>